<evidence type="ECO:0000313" key="6">
    <source>
        <dbReference type="Proteomes" id="UP000694395"/>
    </source>
</evidence>
<accession>A0A8C7TWN9</accession>
<dbReference type="Proteomes" id="UP000694395">
    <property type="component" value="Chromosome 6"/>
</dbReference>
<proteinExistence type="inferred from homology"/>
<evidence type="ECO:0000256" key="3">
    <source>
        <dbReference type="ARBA" id="ARBA00034716"/>
    </source>
</evidence>
<dbReference type="PANTHER" id="PTHR48168:SF1">
    <property type="entry name" value="RNA GUANINE-N7 METHYLTRANSFERASE ACTIVATING SUBUNIT-RELATED"/>
    <property type="match status" value="1"/>
</dbReference>
<evidence type="ECO:0000256" key="4">
    <source>
        <dbReference type="SAM" id="MobiDB-lite"/>
    </source>
</evidence>
<evidence type="ECO:0000256" key="1">
    <source>
        <dbReference type="ARBA" id="ARBA00004123"/>
    </source>
</evidence>
<name>A0A8C7TWN9_ONCMY</name>
<comment type="subcellular location">
    <subcellularLocation>
        <location evidence="1">Nucleus</location>
    </subcellularLocation>
</comment>
<keyword evidence="6" id="KW-1185">Reference proteome</keyword>
<dbReference type="GO" id="GO:0003723">
    <property type="term" value="F:RNA binding"/>
    <property type="evidence" value="ECO:0007669"/>
    <property type="project" value="InterPro"/>
</dbReference>
<feature type="region of interest" description="Disordered" evidence="4">
    <location>
        <begin position="26"/>
        <end position="77"/>
    </location>
</feature>
<dbReference type="AlphaFoldDB" id="A0A8C7TWN9"/>
<organism evidence="5 6">
    <name type="scientific">Oncorhynchus mykiss</name>
    <name type="common">Rainbow trout</name>
    <name type="synonym">Salmo gairdneri</name>
    <dbReference type="NCBI Taxonomy" id="8022"/>
    <lineage>
        <taxon>Eukaryota</taxon>
        <taxon>Metazoa</taxon>
        <taxon>Chordata</taxon>
        <taxon>Craniata</taxon>
        <taxon>Vertebrata</taxon>
        <taxon>Euteleostomi</taxon>
        <taxon>Actinopterygii</taxon>
        <taxon>Neopterygii</taxon>
        <taxon>Teleostei</taxon>
        <taxon>Protacanthopterygii</taxon>
        <taxon>Salmoniformes</taxon>
        <taxon>Salmonidae</taxon>
        <taxon>Salmoninae</taxon>
        <taxon>Oncorhynchus</taxon>
    </lineage>
</organism>
<comment type="similarity">
    <text evidence="3">Belongs to the RAM family.</text>
</comment>
<evidence type="ECO:0000313" key="5">
    <source>
        <dbReference type="Ensembl" id="ENSOMYP00000084254.2"/>
    </source>
</evidence>
<dbReference type="GeneTree" id="ENSGT00390000011190"/>
<sequence length="138" mass="15313">MTDGPETPPNYEEQFAHRFSLEDPEYQQYVSRPANPPPLVEDWGGRGGGNNRGRDNRCVSRGWGGGGGGGGGAGSVTPKQAPRVLELPRPALHNLLLCYHNLLLCYHNLLLCYHNRVVLQLGRSEHHCFCSIKRCTTF</sequence>
<reference evidence="5" key="1">
    <citation type="submission" date="2020-07" db="EMBL/GenBank/DDBJ databases">
        <title>A long reads based de novo assembly of the rainbow trout Arlee double haploid line genome.</title>
        <authorList>
            <person name="Gao G."/>
            <person name="Palti Y."/>
        </authorList>
    </citation>
    <scope>NUCLEOTIDE SEQUENCE [LARGE SCALE GENOMIC DNA]</scope>
</reference>
<evidence type="ECO:0000256" key="2">
    <source>
        <dbReference type="ARBA" id="ARBA00023242"/>
    </source>
</evidence>
<dbReference type="GO" id="GO:0031533">
    <property type="term" value="C:mRNA capping enzyme complex"/>
    <property type="evidence" value="ECO:0007669"/>
    <property type="project" value="InterPro"/>
</dbReference>
<dbReference type="GO" id="GO:0106005">
    <property type="term" value="P:RNA 5'-cap (guanine-N7)-methylation"/>
    <property type="evidence" value="ECO:0007669"/>
    <property type="project" value="InterPro"/>
</dbReference>
<dbReference type="Pfam" id="PF15320">
    <property type="entry name" value="RAM"/>
    <property type="match status" value="1"/>
</dbReference>
<feature type="compositionally biased region" description="Gly residues" evidence="4">
    <location>
        <begin position="62"/>
        <end position="74"/>
    </location>
</feature>
<dbReference type="Ensembl" id="ENSOMYT00000091782.2">
    <property type="protein sequence ID" value="ENSOMYP00000084254.2"/>
    <property type="gene ID" value="ENSOMYG00000050671.1"/>
</dbReference>
<reference evidence="5" key="2">
    <citation type="submission" date="2025-08" db="UniProtKB">
        <authorList>
            <consortium name="Ensembl"/>
        </authorList>
    </citation>
    <scope>IDENTIFICATION</scope>
</reference>
<dbReference type="InterPro" id="IPR028271">
    <property type="entry name" value="RAMAC"/>
</dbReference>
<protein>
    <recommendedName>
        <fullName evidence="7">RNMT-activating mini protein</fullName>
    </recommendedName>
</protein>
<evidence type="ECO:0008006" key="7">
    <source>
        <dbReference type="Google" id="ProtNLM"/>
    </source>
</evidence>
<keyword evidence="2" id="KW-0539">Nucleus</keyword>
<reference evidence="5" key="3">
    <citation type="submission" date="2025-09" db="UniProtKB">
        <authorList>
            <consortium name="Ensembl"/>
        </authorList>
    </citation>
    <scope>IDENTIFICATION</scope>
</reference>
<dbReference type="PANTHER" id="PTHR48168">
    <property type="entry name" value="RNA GUANINE-7 METHYLTRANSFERASE-ACTIVATING SUBUNIT-LIKE (PSEUDOGENE)-RELATED"/>
    <property type="match status" value="1"/>
</dbReference>